<accession>A0A0C3NMN5</accession>
<dbReference type="Proteomes" id="UP000031980">
    <property type="component" value="Unassembled WGS sequence"/>
</dbReference>
<proteinExistence type="predicted"/>
<keyword evidence="2" id="KW-1185">Reference proteome</keyword>
<dbReference type="AlphaFoldDB" id="A0A0C3NMN5"/>
<name>A0A0C3NMN5_9PORP</name>
<dbReference type="EMBL" id="JPIU01000014">
    <property type="protein sequence ID" value="KIO47512.1"/>
    <property type="molecule type" value="Genomic_DNA"/>
</dbReference>
<comment type="caution">
    <text evidence="1">The sequence shown here is derived from an EMBL/GenBank/DDBJ whole genome shotgun (WGS) entry which is preliminary data.</text>
</comment>
<dbReference type="RefSeq" id="WP_041504658.1">
    <property type="nucleotide sequence ID" value="NZ_JPIU01000014.1"/>
</dbReference>
<gene>
    <name evidence="1" type="ORF">BA92_00400</name>
</gene>
<sequence length="169" mass="19047">MKRKSIIRVLLGMAFMVCLCHVGFAREKTRYNGIPMQNAYKSSLKYPVYLHLFVGDEIGSPLANVGVRVKYEIYSRFDSDILCGWGSLINSSTPGNGELYKTEKIMQSSSGLVGELIIDIYYLGTFYDARCKLRAGPTYIEIKINRSTLTVTAVVTYPNNDKQTINFKC</sequence>
<organism evidence="1 2">
    <name type="scientific">Sanguibacteroides justesenii</name>
    <dbReference type="NCBI Taxonomy" id="1547597"/>
    <lineage>
        <taxon>Bacteria</taxon>
        <taxon>Pseudomonadati</taxon>
        <taxon>Bacteroidota</taxon>
        <taxon>Bacteroidia</taxon>
        <taxon>Bacteroidales</taxon>
        <taxon>Porphyromonadaceae</taxon>
        <taxon>Sanguibacteroides</taxon>
    </lineage>
</organism>
<reference evidence="1 2" key="1">
    <citation type="submission" date="2014-07" db="EMBL/GenBank/DDBJ databases">
        <title>Porphyromonadaceae bacterium OUH 308042 = ATCC BAA-2681 = DSM 28342 draft genome.</title>
        <authorList>
            <person name="Sydenham T.V."/>
            <person name="Hasman H."/>
            <person name="Justensen U.S."/>
        </authorList>
    </citation>
    <scope>NUCLEOTIDE SEQUENCE [LARGE SCALE GENOMIC DNA]</scope>
    <source>
        <strain evidence="1 2">OUH 308042</strain>
    </source>
</reference>
<protein>
    <submittedName>
        <fullName evidence="1">Uncharacterized protein</fullName>
    </submittedName>
</protein>
<evidence type="ECO:0000313" key="1">
    <source>
        <dbReference type="EMBL" id="KIO47512.1"/>
    </source>
</evidence>
<evidence type="ECO:0000313" key="2">
    <source>
        <dbReference type="Proteomes" id="UP000031980"/>
    </source>
</evidence>